<evidence type="ECO:0000313" key="14">
    <source>
        <dbReference type="Proteomes" id="UP000019050"/>
    </source>
</evidence>
<keyword evidence="5" id="KW-0653">Protein transport</keyword>
<dbReference type="Proteomes" id="UP000019050">
    <property type="component" value="Unassembled WGS sequence"/>
</dbReference>
<dbReference type="PRINTS" id="PR00701">
    <property type="entry name" value="60KDINNERMP"/>
</dbReference>
<evidence type="ECO:0000256" key="7">
    <source>
        <dbReference type="ARBA" id="ARBA00023136"/>
    </source>
</evidence>
<comment type="caution">
    <text evidence="13">The sequence shown here is derived from an EMBL/GenBank/DDBJ whole genome shotgun (WGS) entry which is preliminary data.</text>
</comment>
<feature type="region of interest" description="Disordered" evidence="10">
    <location>
        <begin position="279"/>
        <end position="323"/>
    </location>
</feature>
<feature type="transmembrane region" description="Helical" evidence="11">
    <location>
        <begin position="239"/>
        <end position="256"/>
    </location>
</feature>
<evidence type="ECO:0000256" key="1">
    <source>
        <dbReference type="ARBA" id="ARBA00004651"/>
    </source>
</evidence>
<keyword evidence="3" id="KW-1003">Cell membrane</keyword>
<feature type="transmembrane region" description="Helical" evidence="11">
    <location>
        <begin position="182"/>
        <end position="201"/>
    </location>
</feature>
<comment type="subcellular location">
    <subcellularLocation>
        <location evidence="1">Cell membrane</location>
        <topology evidence="1">Multi-pass membrane protein</topology>
    </subcellularLocation>
    <subcellularLocation>
        <location evidence="9">Membrane</location>
        <topology evidence="9">Multi-pass membrane protein</topology>
    </subcellularLocation>
</comment>
<evidence type="ECO:0000256" key="11">
    <source>
        <dbReference type="SAM" id="Phobius"/>
    </source>
</evidence>
<dbReference type="InterPro" id="IPR028055">
    <property type="entry name" value="YidC/Oxa/ALB_C"/>
</dbReference>
<gene>
    <name evidence="13" type="ORF">GCWU000182_000125</name>
</gene>
<evidence type="ECO:0000256" key="2">
    <source>
        <dbReference type="ARBA" id="ARBA00022448"/>
    </source>
</evidence>
<feature type="transmembrane region" description="Helical" evidence="11">
    <location>
        <begin position="12"/>
        <end position="33"/>
    </location>
</feature>
<dbReference type="PROSITE" id="PS51257">
    <property type="entry name" value="PROKAR_LIPOPROTEIN"/>
    <property type="match status" value="1"/>
</dbReference>
<keyword evidence="6 11" id="KW-1133">Transmembrane helix</keyword>
<dbReference type="HOGENOM" id="CLU_036138_5_1_9"/>
<dbReference type="STRING" id="592010.GCWU000182_000125"/>
<dbReference type="OrthoDB" id="9780552at2"/>
<dbReference type="GO" id="GO:0032977">
    <property type="term" value="F:membrane insertase activity"/>
    <property type="evidence" value="ECO:0007669"/>
    <property type="project" value="InterPro"/>
</dbReference>
<keyword evidence="4 9" id="KW-0812">Transmembrane</keyword>
<dbReference type="GeneID" id="84816293"/>
<feature type="domain" description="Membrane insertase YidC/Oxa/ALB C-terminal" evidence="12">
    <location>
        <begin position="64"/>
        <end position="258"/>
    </location>
</feature>
<dbReference type="CDD" id="cd20070">
    <property type="entry name" value="5TM_YidC_Alb3"/>
    <property type="match status" value="1"/>
</dbReference>
<proteinExistence type="inferred from homology"/>
<evidence type="ECO:0000256" key="8">
    <source>
        <dbReference type="ARBA" id="ARBA00023186"/>
    </source>
</evidence>
<dbReference type="eggNOG" id="COG0706">
    <property type="taxonomic scope" value="Bacteria"/>
</dbReference>
<dbReference type="GO" id="GO:0051205">
    <property type="term" value="P:protein insertion into membrane"/>
    <property type="evidence" value="ECO:0007669"/>
    <property type="project" value="TreeGrafter"/>
</dbReference>
<sequence>MSEVILKKQRNWQLMALLVVVVLIASGCVSYDANGQPYGAVYEYLGKPAAAFLDFLAGFLFNSYGLAIIIVTLLTRVFMLPSSLKMTRDTMISQARMKVAQPEINEIQEEINASKDPAERARLQQELMGVYKKYNINMLGGLSGCLPLLLQMPVISAVYAAIRTSSAIQNSTFLGIQLGQRSTLIVILVVAVSILQSWLMQKQMPSTPGNEKAGQTSQVMFWMNPILFGWMTWTTDAGLGLYFLAGAVFMIGQQLYTNHVVKPKIQEIIDQDMANVQATPRRPRKDVTAQATKEANRNRLVPTKKSVGAAGSKRRNAGKQTRR</sequence>
<feature type="transmembrane region" description="Helical" evidence="11">
    <location>
        <begin position="53"/>
        <end position="78"/>
    </location>
</feature>
<feature type="compositionally biased region" description="Basic residues" evidence="10">
    <location>
        <begin position="312"/>
        <end position="323"/>
    </location>
</feature>
<dbReference type="GO" id="GO:0005886">
    <property type="term" value="C:plasma membrane"/>
    <property type="evidence" value="ECO:0007669"/>
    <property type="project" value="UniProtKB-SubCell"/>
</dbReference>
<evidence type="ECO:0000256" key="3">
    <source>
        <dbReference type="ARBA" id="ARBA00022475"/>
    </source>
</evidence>
<dbReference type="NCBIfam" id="TIGR03592">
    <property type="entry name" value="yidC_oxa1_cterm"/>
    <property type="match status" value="1"/>
</dbReference>
<evidence type="ECO:0000256" key="4">
    <source>
        <dbReference type="ARBA" id="ARBA00022692"/>
    </source>
</evidence>
<dbReference type="PANTHER" id="PTHR12428:SF65">
    <property type="entry name" value="CYTOCHROME C OXIDASE ASSEMBLY PROTEIN COX18, MITOCHONDRIAL"/>
    <property type="match status" value="1"/>
</dbReference>
<dbReference type="InterPro" id="IPR047196">
    <property type="entry name" value="YidC_ALB_C"/>
</dbReference>
<evidence type="ECO:0000256" key="9">
    <source>
        <dbReference type="RuleBase" id="RU003945"/>
    </source>
</evidence>
<keyword evidence="14" id="KW-1185">Reference proteome</keyword>
<dbReference type="RefSeq" id="WP_023390786.1">
    <property type="nucleotide sequence ID" value="NZ_KI535340.1"/>
</dbReference>
<protein>
    <submittedName>
        <fullName evidence="13">Membrane protein insertase, YidC/Oxa1 family</fullName>
    </submittedName>
</protein>
<dbReference type="InterPro" id="IPR001708">
    <property type="entry name" value="YidC/ALB3/OXA1/COX18"/>
</dbReference>
<organism evidence="13 14">
    <name type="scientific">Abiotrophia defectiva ATCC 49176</name>
    <dbReference type="NCBI Taxonomy" id="592010"/>
    <lineage>
        <taxon>Bacteria</taxon>
        <taxon>Bacillati</taxon>
        <taxon>Bacillota</taxon>
        <taxon>Bacilli</taxon>
        <taxon>Lactobacillales</taxon>
        <taxon>Aerococcaceae</taxon>
        <taxon>Abiotrophia</taxon>
    </lineage>
</organism>
<keyword evidence="7 11" id="KW-0472">Membrane</keyword>
<dbReference type="PANTHER" id="PTHR12428">
    <property type="entry name" value="OXA1"/>
    <property type="match status" value="1"/>
</dbReference>
<dbReference type="GO" id="GO:0015031">
    <property type="term" value="P:protein transport"/>
    <property type="evidence" value="ECO:0007669"/>
    <property type="project" value="UniProtKB-KW"/>
</dbReference>
<keyword evidence="2" id="KW-0813">Transport</keyword>
<dbReference type="AlphaFoldDB" id="W1Q588"/>
<name>W1Q588_ABIDE</name>
<keyword evidence="8" id="KW-0143">Chaperone</keyword>
<dbReference type="EMBL" id="ACIN03000001">
    <property type="protein sequence ID" value="ESK66438.1"/>
    <property type="molecule type" value="Genomic_DNA"/>
</dbReference>
<reference evidence="13" key="1">
    <citation type="submission" date="2013-06" db="EMBL/GenBank/DDBJ databases">
        <authorList>
            <person name="Weinstock G."/>
            <person name="Sodergren E."/>
            <person name="Clifton S."/>
            <person name="Fulton L."/>
            <person name="Fulton B."/>
            <person name="Courtney L."/>
            <person name="Fronick C."/>
            <person name="Harrison M."/>
            <person name="Strong C."/>
            <person name="Farmer C."/>
            <person name="Delahaunty K."/>
            <person name="Markovic C."/>
            <person name="Hall O."/>
            <person name="Minx P."/>
            <person name="Tomlinson C."/>
            <person name="Mitreva M."/>
            <person name="Nelson J."/>
            <person name="Hou S."/>
            <person name="Wollam A."/>
            <person name="Pepin K.H."/>
            <person name="Johnson M."/>
            <person name="Bhonagiri V."/>
            <person name="Nash W.E."/>
            <person name="Warren W."/>
            <person name="Chinwalla A."/>
            <person name="Mardis E.R."/>
            <person name="Wilson R.K."/>
        </authorList>
    </citation>
    <scope>NUCLEOTIDE SEQUENCE [LARGE SCALE GENOMIC DNA]</scope>
    <source>
        <strain evidence="13">ATCC 49176</strain>
    </source>
</reference>
<accession>W1Q588</accession>
<evidence type="ECO:0000313" key="13">
    <source>
        <dbReference type="EMBL" id="ESK66438.1"/>
    </source>
</evidence>
<evidence type="ECO:0000256" key="6">
    <source>
        <dbReference type="ARBA" id="ARBA00022989"/>
    </source>
</evidence>
<evidence type="ECO:0000256" key="10">
    <source>
        <dbReference type="SAM" id="MobiDB-lite"/>
    </source>
</evidence>
<comment type="similarity">
    <text evidence="9">Belongs to the OXA1/ALB3/YidC family.</text>
</comment>
<evidence type="ECO:0000259" key="12">
    <source>
        <dbReference type="Pfam" id="PF02096"/>
    </source>
</evidence>
<evidence type="ECO:0000256" key="5">
    <source>
        <dbReference type="ARBA" id="ARBA00022927"/>
    </source>
</evidence>
<dbReference type="Pfam" id="PF02096">
    <property type="entry name" value="60KD_IMP"/>
    <property type="match status" value="1"/>
</dbReference>